<accession>A0A916TP09</accession>
<dbReference type="RefSeq" id="WP_188767461.1">
    <property type="nucleotide sequence ID" value="NZ_BMHK01000001.1"/>
</dbReference>
<gene>
    <name evidence="1" type="ORF">GCM10011494_02730</name>
</gene>
<comment type="caution">
    <text evidence="1">The sequence shown here is derived from an EMBL/GenBank/DDBJ whole genome shotgun (WGS) entry which is preliminary data.</text>
</comment>
<sequence length="77" mass="8380">MAEVPLPELQRHRALRAIVVDKADVADAALYSVTSCAGAGRPPRRRWFTDRAIALAHAAERADEHGFALIDLSSEAE</sequence>
<evidence type="ECO:0000313" key="2">
    <source>
        <dbReference type="Proteomes" id="UP000608154"/>
    </source>
</evidence>
<keyword evidence="2" id="KW-1185">Reference proteome</keyword>
<reference evidence="1" key="1">
    <citation type="journal article" date="2014" name="Int. J. Syst. Evol. Microbiol.">
        <title>Complete genome sequence of Corynebacterium casei LMG S-19264T (=DSM 44701T), isolated from a smear-ripened cheese.</title>
        <authorList>
            <consortium name="US DOE Joint Genome Institute (JGI-PGF)"/>
            <person name="Walter F."/>
            <person name="Albersmeier A."/>
            <person name="Kalinowski J."/>
            <person name="Ruckert C."/>
        </authorList>
    </citation>
    <scope>NUCLEOTIDE SEQUENCE</scope>
    <source>
        <strain evidence="1">CGMCC 1.15095</strain>
    </source>
</reference>
<dbReference type="AlphaFoldDB" id="A0A916TP09"/>
<dbReference type="Proteomes" id="UP000608154">
    <property type="component" value="Unassembled WGS sequence"/>
</dbReference>
<reference evidence="1" key="2">
    <citation type="submission" date="2020-09" db="EMBL/GenBank/DDBJ databases">
        <authorList>
            <person name="Sun Q."/>
            <person name="Zhou Y."/>
        </authorList>
    </citation>
    <scope>NUCLEOTIDE SEQUENCE</scope>
    <source>
        <strain evidence="1">CGMCC 1.15095</strain>
    </source>
</reference>
<evidence type="ECO:0000313" key="1">
    <source>
        <dbReference type="EMBL" id="GGB87846.1"/>
    </source>
</evidence>
<name>A0A916TP09_9SPHN</name>
<protein>
    <submittedName>
        <fullName evidence="1">Uncharacterized protein</fullName>
    </submittedName>
</protein>
<organism evidence="1 2">
    <name type="scientific">Novosphingobium endophyticum</name>
    <dbReference type="NCBI Taxonomy" id="1955250"/>
    <lineage>
        <taxon>Bacteria</taxon>
        <taxon>Pseudomonadati</taxon>
        <taxon>Pseudomonadota</taxon>
        <taxon>Alphaproteobacteria</taxon>
        <taxon>Sphingomonadales</taxon>
        <taxon>Sphingomonadaceae</taxon>
        <taxon>Novosphingobium</taxon>
    </lineage>
</organism>
<proteinExistence type="predicted"/>
<dbReference type="EMBL" id="BMHK01000001">
    <property type="protein sequence ID" value="GGB87846.1"/>
    <property type="molecule type" value="Genomic_DNA"/>
</dbReference>